<dbReference type="AlphaFoldDB" id="A0A524RP06"/>
<feature type="compositionally biased region" description="Basic and acidic residues" evidence="1">
    <location>
        <begin position="153"/>
        <end position="162"/>
    </location>
</feature>
<comment type="caution">
    <text evidence="2">The sequence shown here is derived from an EMBL/GenBank/DDBJ whole genome shotgun (WGS) entry which is preliminary data.</text>
</comment>
<evidence type="ECO:0000256" key="1">
    <source>
        <dbReference type="SAM" id="MobiDB-lite"/>
    </source>
</evidence>
<reference evidence="2 3" key="1">
    <citation type="journal article" date="2019" name="mSystems">
        <title>Life at home and on the roam: Genomic adaptions reflect the dual lifestyle of an intracellular, facultative symbiont.</title>
        <authorList>
            <person name="Burgsdorf I."/>
        </authorList>
    </citation>
    <scope>NUCLEOTIDE SEQUENCE [LARGE SCALE GENOMIC DNA]</scope>
    <source>
        <strain evidence="2">277cV</strain>
    </source>
</reference>
<proteinExistence type="predicted"/>
<name>A0A524RP06_9CHRO</name>
<dbReference type="Proteomes" id="UP000317990">
    <property type="component" value="Unassembled WGS sequence"/>
</dbReference>
<feature type="region of interest" description="Disordered" evidence="1">
    <location>
        <begin position="135"/>
        <end position="188"/>
    </location>
</feature>
<protein>
    <submittedName>
        <fullName evidence="2">DNA-binding protein</fullName>
    </submittedName>
</protein>
<feature type="compositionally biased region" description="Low complexity" evidence="1">
    <location>
        <begin position="141"/>
        <end position="152"/>
    </location>
</feature>
<dbReference type="EMBL" id="SRMO01000054">
    <property type="protein sequence ID" value="TGG93084.1"/>
    <property type="molecule type" value="Genomic_DNA"/>
</dbReference>
<keyword evidence="2" id="KW-0238">DNA-binding</keyword>
<accession>A0A524RP06</accession>
<evidence type="ECO:0000313" key="3">
    <source>
        <dbReference type="Proteomes" id="UP000317990"/>
    </source>
</evidence>
<gene>
    <name evidence="2" type="ORF">ERJ67_04845</name>
</gene>
<dbReference type="GO" id="GO:0003677">
    <property type="term" value="F:DNA binding"/>
    <property type="evidence" value="ECO:0007669"/>
    <property type="project" value="UniProtKB-KW"/>
</dbReference>
<sequence>MDPDLQCHDAGDDVVGACQDRVAAEQQLTRALAAFQVRVAAISRLDLAAVSEAARPLFRQGVGWSAQLLSEQGRRKLRITVMHTAGAELRSEEWADEVDDLLQAAGWMLAMLLGIPVASSSIVRAPEPEKVAVLDNGVKPSADSADSALSDGSGRESLEQQRFRSGALHCPGPPQLQPQRSADPPVELRRGEHRAGAGLMERSPSTGRPRVWLTTAQTCEMLGMTRETLRQLRLRGVLRPDKHFRRWGCTQGRGPLQWHSETIEATLTGWSRRSLPY</sequence>
<organism evidence="2 3">
    <name type="scientific">Aphanocapsa feldmannii 277cV</name>
    <dbReference type="NCBI Taxonomy" id="2507553"/>
    <lineage>
        <taxon>Bacteria</taxon>
        <taxon>Bacillati</taxon>
        <taxon>Cyanobacteriota</taxon>
        <taxon>Cyanophyceae</taxon>
        <taxon>Oscillatoriophycideae</taxon>
        <taxon>Chroococcales</taxon>
        <taxon>Microcystaceae</taxon>
        <taxon>Aphanocapsa</taxon>
    </lineage>
</organism>
<evidence type="ECO:0000313" key="2">
    <source>
        <dbReference type="EMBL" id="TGG93084.1"/>
    </source>
</evidence>